<dbReference type="eggNOG" id="COG0451">
    <property type="taxonomic scope" value="Bacteria"/>
</dbReference>
<dbReference type="Pfam" id="PF01370">
    <property type="entry name" value="Epimerase"/>
    <property type="match status" value="1"/>
</dbReference>
<reference evidence="3" key="1">
    <citation type="submission" date="2005-08" db="EMBL/GenBank/DDBJ databases">
        <title>Complete sequence of Chromosome1 of Ralstonia eutropha JMP134.</title>
        <authorList>
            <person name="Copeland A."/>
            <person name="Lucas S."/>
            <person name="Lapidus A."/>
            <person name="Barry K."/>
            <person name="Detter J.C."/>
            <person name="Glavina T."/>
            <person name="Hammon N."/>
            <person name="Israni S."/>
            <person name="Pitluck S."/>
            <person name="Goltsman E."/>
            <person name="Martinez M."/>
            <person name="Schmutz J."/>
            <person name="Larimer F."/>
            <person name="Land M."/>
            <person name="Lykidis A."/>
            <person name="Richardson P."/>
        </authorList>
    </citation>
    <scope>NUCLEOTIDE SEQUENCE</scope>
    <source>
        <strain evidence="3">JMP134</strain>
    </source>
</reference>
<dbReference type="KEGG" id="reu:Reut_A1335"/>
<dbReference type="GO" id="GO:0016853">
    <property type="term" value="F:isomerase activity"/>
    <property type="evidence" value="ECO:0007669"/>
    <property type="project" value="UniProtKB-KW"/>
</dbReference>
<dbReference type="HOGENOM" id="CLU_007383_7_0_4"/>
<protein>
    <submittedName>
        <fullName evidence="3">NAD-dependent epimerase/dehydratase:3-beta hydroxysteroid dehydrogenase/isomerase:dTDP-4-dehydrorhamnose reductase</fullName>
    </submittedName>
</protein>
<proteinExistence type="predicted"/>
<dbReference type="AlphaFoldDB" id="Q472H8"/>
<organism evidence="3">
    <name type="scientific">Cupriavidus pinatubonensis (strain JMP 134 / LMG 1197)</name>
    <name type="common">Cupriavidus necator (strain JMP 134)</name>
    <dbReference type="NCBI Taxonomy" id="264198"/>
    <lineage>
        <taxon>Bacteria</taxon>
        <taxon>Pseudomonadati</taxon>
        <taxon>Pseudomonadota</taxon>
        <taxon>Betaproteobacteria</taxon>
        <taxon>Burkholderiales</taxon>
        <taxon>Burkholderiaceae</taxon>
        <taxon>Cupriavidus</taxon>
    </lineage>
</organism>
<dbReference type="InterPro" id="IPR001509">
    <property type="entry name" value="Epimerase_deHydtase"/>
</dbReference>
<dbReference type="EMBL" id="CP000090">
    <property type="protein sequence ID" value="AAZ60705.1"/>
    <property type="molecule type" value="Genomic_DNA"/>
</dbReference>
<dbReference type="GO" id="GO:0016831">
    <property type="term" value="F:carboxy-lyase activity"/>
    <property type="evidence" value="ECO:0007669"/>
    <property type="project" value="InterPro"/>
</dbReference>
<evidence type="ECO:0000313" key="3">
    <source>
        <dbReference type="EMBL" id="AAZ60705.1"/>
    </source>
</evidence>
<dbReference type="InterPro" id="IPR036291">
    <property type="entry name" value="NAD(P)-bd_dom_sf"/>
</dbReference>
<evidence type="ECO:0000256" key="1">
    <source>
        <dbReference type="ARBA" id="ARBA00023027"/>
    </source>
</evidence>
<dbReference type="SUPFAM" id="SSF51735">
    <property type="entry name" value="NAD(P)-binding Rossmann-fold domains"/>
    <property type="match status" value="1"/>
</dbReference>
<dbReference type="NCBIfam" id="NF008872">
    <property type="entry name" value="PRK11908.1"/>
    <property type="match status" value="1"/>
</dbReference>
<keyword evidence="1" id="KW-0520">NAD</keyword>
<gene>
    <name evidence="3" type="ordered locus">Reut_A1335</name>
</gene>
<dbReference type="InterPro" id="IPR045869">
    <property type="entry name" value="Arna-like_SDR_e"/>
</dbReference>
<accession>Q472H8</accession>
<feature type="domain" description="NAD-dependent epimerase/dehydratase" evidence="2">
    <location>
        <begin position="12"/>
        <end position="260"/>
    </location>
</feature>
<keyword evidence="3" id="KW-0413">Isomerase</keyword>
<dbReference type="CDD" id="cd05257">
    <property type="entry name" value="Arna_like_SDR_e"/>
    <property type="match status" value="1"/>
</dbReference>
<name>Q472H8_CUPPJ</name>
<dbReference type="STRING" id="264198.Reut_A1335"/>
<dbReference type="PANTHER" id="PTHR43245:SF13">
    <property type="entry name" value="UDP-D-APIOSE_UDP-D-XYLOSE SYNTHASE 2"/>
    <property type="match status" value="1"/>
</dbReference>
<dbReference type="PANTHER" id="PTHR43245">
    <property type="entry name" value="BIFUNCTIONAL POLYMYXIN RESISTANCE PROTEIN ARNA"/>
    <property type="match status" value="1"/>
</dbReference>
<sequence length="355" mass="40323">MQQPNSMQGKKVLILGVNGFIGHHLTRRILETTSWEVYGMDMSSDRLGDLVDHPRMHFFEGDITINKEWIEYNIRKCDVVLPLVAIATPATYVRQPLRVFELDFEANLPIVRAAVKYGKHLVFPSTSEVYGMCADDEFDPESSPLIYGPINKPRWIYACSKQLMDRVIHAYGMEQGLNYTLFRPFNWIGAGLDSIFESKEGSSRVVTQFLGHIVRGEPIKLVDGGEQKRAFADISDGISALMRIIENPNGIATGKIFNIGNPSNIHSVRELAEMMLKMAADYPEYAEEARKTQIVETSSGDFYGKGYQDVQHRVPKIDNTMQELGWKPEVTMEQALRRIFEAYRDHVVDARTLVN</sequence>
<dbReference type="InterPro" id="IPR050177">
    <property type="entry name" value="Lipid_A_modif_metabolic_enz"/>
</dbReference>
<dbReference type="Gene3D" id="3.40.50.720">
    <property type="entry name" value="NAD(P)-binding Rossmann-like Domain"/>
    <property type="match status" value="1"/>
</dbReference>
<evidence type="ECO:0000259" key="2">
    <source>
        <dbReference type="Pfam" id="PF01370"/>
    </source>
</evidence>